<dbReference type="InterPro" id="IPR046408">
    <property type="entry name" value="CIAPIN1"/>
</dbReference>
<keyword evidence="7 10" id="KW-0408">Iron</keyword>
<feature type="binding site" evidence="10">
    <location>
        <position position="224"/>
    </location>
    <ligand>
        <name>[2Fe-2S] cluster</name>
        <dbReference type="ChEBI" id="CHEBI:190135"/>
    </ligand>
</feature>
<comment type="similarity">
    <text evidence="2 10">Belongs to the anamorsin family.</text>
</comment>
<dbReference type="GO" id="GO:0016226">
    <property type="term" value="P:iron-sulfur cluster assembly"/>
    <property type="evidence" value="ECO:0007669"/>
    <property type="project" value="UniProtKB-UniRule"/>
</dbReference>
<keyword evidence="9 10" id="KW-0496">Mitochondrion</keyword>
<comment type="cofactor">
    <cofactor evidence="10">
        <name>[2Fe-2S] cluster</name>
        <dbReference type="ChEBI" id="CHEBI:190135"/>
    </cofactor>
</comment>
<name>A0A6J8F005_MYTCO</name>
<evidence type="ECO:0000256" key="1">
    <source>
        <dbReference type="ARBA" id="ARBA00001966"/>
    </source>
</evidence>
<comment type="domain">
    <text evidence="10">The C-terminal domain binds 2 Fe-S clusters but is otherwise mostly in an intrinsically disordered conformation.</text>
</comment>
<feature type="domain" description="Anamorsin C-terminal" evidence="11">
    <location>
        <begin position="251"/>
        <end position="286"/>
    </location>
</feature>
<proteinExistence type="inferred from homology"/>
<dbReference type="HAMAP" id="MF_03115">
    <property type="entry name" value="Anamorsin"/>
    <property type="match status" value="1"/>
</dbReference>
<keyword evidence="4 10" id="KW-0963">Cytoplasm</keyword>
<keyword evidence="14" id="KW-1185">Reference proteome</keyword>
<dbReference type="Gene3D" id="3.40.50.150">
    <property type="entry name" value="Vaccinia Virus protein VP39"/>
    <property type="match status" value="1"/>
</dbReference>
<comment type="domain">
    <text evidence="10">The N-terminal domain has structural similarity with S-adenosyl-L-methionine-dependent methyltransferases, but does not bind S-adenosyl-L-methionine. It is required for correct assembly of the 2 Fe-S clusters.</text>
</comment>
<evidence type="ECO:0000313" key="14">
    <source>
        <dbReference type="Proteomes" id="UP000507470"/>
    </source>
</evidence>
<feature type="binding site" evidence="10">
    <location>
        <position position="234"/>
    </location>
    <ligand>
        <name>[2Fe-2S] cluster</name>
        <dbReference type="ChEBI" id="CHEBI:190135"/>
    </ligand>
</feature>
<dbReference type="EMBL" id="CACVKT020010356">
    <property type="protein sequence ID" value="CAC5426104.1"/>
    <property type="molecule type" value="Genomic_DNA"/>
</dbReference>
<keyword evidence="3 10" id="KW-0004">4Fe-4S</keyword>
<dbReference type="AlphaFoldDB" id="A0A6J8F005"/>
<dbReference type="PANTHER" id="PTHR13273">
    <property type="entry name" value="ANAMORSIN"/>
    <property type="match status" value="1"/>
</dbReference>
<comment type="domain">
    <text evidence="10">The twin Cx2C motifs are involved in the recognition by the mitochondrial MIA40-ERV1 disulfide relay system. The formation of 2 disulfide bonds in the Cx2C motifs through dithiol/disulfide exchange reactions effectively traps the protein in the mitochondrial intermembrane space.</text>
</comment>
<dbReference type="GO" id="GO:0005758">
    <property type="term" value="C:mitochondrial intermembrane space"/>
    <property type="evidence" value="ECO:0007669"/>
    <property type="project" value="UniProtKB-SubCell"/>
</dbReference>
<dbReference type="Pfam" id="PF05093">
    <property type="entry name" value="CIAPIN1"/>
    <property type="match status" value="1"/>
</dbReference>
<evidence type="ECO:0000256" key="7">
    <source>
        <dbReference type="ARBA" id="ARBA00023004"/>
    </source>
</evidence>
<feature type="binding site" evidence="10">
    <location>
        <position position="237"/>
    </location>
    <ligand>
        <name>[2Fe-2S] cluster</name>
        <dbReference type="ChEBI" id="CHEBI:190135"/>
    </ligand>
</feature>
<dbReference type="GO" id="GO:0051539">
    <property type="term" value="F:4 iron, 4 sulfur cluster binding"/>
    <property type="evidence" value="ECO:0007669"/>
    <property type="project" value="UniProtKB-KW"/>
</dbReference>
<evidence type="ECO:0000256" key="8">
    <source>
        <dbReference type="ARBA" id="ARBA00023014"/>
    </source>
</evidence>
<keyword evidence="8 10" id="KW-0411">Iron-sulfur</keyword>
<evidence type="ECO:0000256" key="5">
    <source>
        <dbReference type="ARBA" id="ARBA00022714"/>
    </source>
</evidence>
<feature type="region of interest" description="Fe-S binding site B" evidence="10">
    <location>
        <begin position="257"/>
        <end position="271"/>
    </location>
</feature>
<dbReference type="InterPro" id="IPR007785">
    <property type="entry name" value="Anamorsin"/>
</dbReference>
<feature type="binding site" evidence="10">
    <location>
        <position position="257"/>
    </location>
    <ligand>
        <name>[4Fe-4S] cluster</name>
        <dbReference type="ChEBI" id="CHEBI:49883"/>
    </ligand>
</feature>
<organism evidence="13 14">
    <name type="scientific">Mytilus coruscus</name>
    <name type="common">Sea mussel</name>
    <dbReference type="NCBI Taxonomy" id="42192"/>
    <lineage>
        <taxon>Eukaryota</taxon>
        <taxon>Metazoa</taxon>
        <taxon>Spiralia</taxon>
        <taxon>Lophotrochozoa</taxon>
        <taxon>Mollusca</taxon>
        <taxon>Bivalvia</taxon>
        <taxon>Autobranchia</taxon>
        <taxon>Pteriomorphia</taxon>
        <taxon>Mytilida</taxon>
        <taxon>Mytiloidea</taxon>
        <taxon>Mytilidae</taxon>
        <taxon>Mytilinae</taxon>
        <taxon>Mytilus</taxon>
    </lineage>
</organism>
<accession>A0A6J8F005</accession>
<feature type="binding site" evidence="10">
    <location>
        <position position="260"/>
    </location>
    <ligand>
        <name>[4Fe-4S] cluster</name>
        <dbReference type="ChEBI" id="CHEBI:49883"/>
    </ligand>
</feature>
<feature type="binding site" evidence="10">
    <location>
        <position position="268"/>
    </location>
    <ligand>
        <name>[4Fe-4S] cluster</name>
        <dbReference type="ChEBI" id="CHEBI:49883"/>
    </ligand>
</feature>
<comment type="subunit">
    <text evidence="10">Monomer.</text>
</comment>
<feature type="short sequence motif" description="Cx2C motif 2" evidence="10">
    <location>
        <begin position="268"/>
        <end position="271"/>
    </location>
</feature>
<evidence type="ECO:0000256" key="4">
    <source>
        <dbReference type="ARBA" id="ARBA00022490"/>
    </source>
</evidence>
<gene>
    <name evidence="13" type="ORF">MCOR_57845</name>
</gene>
<evidence type="ECO:0000256" key="3">
    <source>
        <dbReference type="ARBA" id="ARBA00022485"/>
    </source>
</evidence>
<feature type="domain" description="Anamorsin N-terminal" evidence="12">
    <location>
        <begin position="21"/>
        <end position="164"/>
    </location>
</feature>
<feature type="short sequence motif" description="Cx2C motif 1" evidence="10">
    <location>
        <begin position="257"/>
        <end position="260"/>
    </location>
</feature>
<dbReference type="PANTHER" id="PTHR13273:SF14">
    <property type="entry name" value="ANAMORSIN"/>
    <property type="match status" value="1"/>
</dbReference>
<keyword evidence="6 10" id="KW-0479">Metal-binding</keyword>
<dbReference type="GO" id="GO:0046872">
    <property type="term" value="F:metal ion binding"/>
    <property type="evidence" value="ECO:0007669"/>
    <property type="project" value="UniProtKB-KW"/>
</dbReference>
<feature type="binding site" evidence="10">
    <location>
        <position position="239"/>
    </location>
    <ligand>
        <name>[2Fe-2S] cluster</name>
        <dbReference type="ChEBI" id="CHEBI:190135"/>
    </ligand>
</feature>
<reference evidence="13 14" key="1">
    <citation type="submission" date="2020-06" db="EMBL/GenBank/DDBJ databases">
        <authorList>
            <person name="Li R."/>
            <person name="Bekaert M."/>
        </authorList>
    </citation>
    <scope>NUCLEOTIDE SEQUENCE [LARGE SCALE GENOMIC DNA]</scope>
    <source>
        <strain evidence="14">wild</strain>
    </source>
</reference>
<dbReference type="GO" id="GO:0009055">
    <property type="term" value="F:electron transfer activity"/>
    <property type="evidence" value="ECO:0007669"/>
    <property type="project" value="UniProtKB-UniRule"/>
</dbReference>
<comment type="subcellular location">
    <subcellularLocation>
        <location evidence="10">Cytoplasm</location>
    </subcellularLocation>
    <subcellularLocation>
        <location evidence="10">Mitochondrion intermembrane space</location>
    </subcellularLocation>
</comment>
<evidence type="ECO:0000256" key="9">
    <source>
        <dbReference type="ARBA" id="ARBA00023128"/>
    </source>
</evidence>
<dbReference type="CDD" id="cd02440">
    <property type="entry name" value="AdoMet_MTases"/>
    <property type="match status" value="1"/>
</dbReference>
<evidence type="ECO:0000259" key="11">
    <source>
        <dbReference type="Pfam" id="PF05093"/>
    </source>
</evidence>
<dbReference type="Pfam" id="PF20922">
    <property type="entry name" value="Anamorsin_N"/>
    <property type="match status" value="1"/>
</dbReference>
<comment type="caution">
    <text evidence="10">Lacks conserved residue(s) required for the propagation of feature annotation.</text>
</comment>
<comment type="function">
    <text evidence="10">Component of the cytosolic iron-sulfur (Fe-S) protein assembly (CIA) machinery. Required for the maturation of extramitochondrial Fe-S proteins. Part of an electron transfer chain functioning in an early step of cytosolic Fe-S biogenesis, facilitating the de novo assembly of a [4Fe-4S] cluster on the cytosolic Fe-S scaffold complex. Electrons are transferred from NADPH via a FAD- and FMN-containing diflavin oxidoreductase. Together with the diflavin oxidoreductase, also required for the assembly of the diferric tyrosyl radical cofactor of ribonucleotide reductase (RNR), probably by providing electrons for reduction during radical cofactor maturation in the catalytic small subunit.</text>
</comment>
<dbReference type="Proteomes" id="UP000507470">
    <property type="component" value="Unassembled WGS sequence"/>
</dbReference>
<evidence type="ECO:0000259" key="12">
    <source>
        <dbReference type="Pfam" id="PF20922"/>
    </source>
</evidence>
<dbReference type="GO" id="GO:0051537">
    <property type="term" value="F:2 iron, 2 sulfur cluster binding"/>
    <property type="evidence" value="ECO:0007669"/>
    <property type="project" value="UniProtKB-UniRule"/>
</dbReference>
<sequence length="296" mass="32165">MYFQSSNKQKIMALDCVSQKNDVLLLWSGNLEAEHIQETVKTLSDKVTDAGSVKVENLDRLQITSYSNSAFDVIVSGIVPPYSTKHSIDQLGEVCRLLRPGGTLVIQQAVDNGSNGGTPEAEKMVSLLKLSGFVQVEQPTKSDDSNRTTLQCKCKKPDYEVGASTQLKLSFAKKTEPTKVDNNVAKVWKLSADDILDDELVDDDALLDADDLKKPDPSTLRAECGTGPKKKKACKNCTCGLAEELENEKPKAATSSCGSCYLGDAFRCSSCPYLGMPAFKPGEKVVLSERQLTADQ</sequence>
<dbReference type="OrthoDB" id="311633at2759"/>
<keyword evidence="5 10" id="KW-0001">2Fe-2S</keyword>
<evidence type="ECO:0000313" key="13">
    <source>
        <dbReference type="EMBL" id="CAC5426104.1"/>
    </source>
</evidence>
<dbReference type="InterPro" id="IPR029063">
    <property type="entry name" value="SAM-dependent_MTases_sf"/>
</dbReference>
<evidence type="ECO:0000256" key="6">
    <source>
        <dbReference type="ARBA" id="ARBA00022723"/>
    </source>
</evidence>
<evidence type="ECO:0000256" key="2">
    <source>
        <dbReference type="ARBA" id="ARBA00008169"/>
    </source>
</evidence>
<dbReference type="SUPFAM" id="SSF53335">
    <property type="entry name" value="S-adenosyl-L-methionine-dependent methyltransferases"/>
    <property type="match status" value="1"/>
</dbReference>
<evidence type="ECO:0000256" key="10">
    <source>
        <dbReference type="HAMAP-Rule" id="MF_03115"/>
    </source>
</evidence>
<comment type="cofactor">
    <cofactor evidence="1 10">
        <name>[4Fe-4S] cluster</name>
        <dbReference type="ChEBI" id="CHEBI:49883"/>
    </cofactor>
</comment>
<protein>
    <recommendedName>
        <fullName evidence="10">Anamorsin homolog</fullName>
    </recommendedName>
    <alternativeName>
        <fullName evidence="10">Fe-S cluster assembly protein DRE2 homolog</fullName>
    </alternativeName>
</protein>
<dbReference type="InterPro" id="IPR049011">
    <property type="entry name" value="Anamorsin_N_metazoan"/>
</dbReference>
<feature type="binding site" evidence="10">
    <location>
        <position position="271"/>
    </location>
    <ligand>
        <name>[4Fe-4S] cluster</name>
        <dbReference type="ChEBI" id="CHEBI:49883"/>
    </ligand>
</feature>